<feature type="compositionally biased region" description="Low complexity" evidence="5">
    <location>
        <begin position="347"/>
        <end position="359"/>
    </location>
</feature>
<evidence type="ECO:0000256" key="5">
    <source>
        <dbReference type="SAM" id="MobiDB-lite"/>
    </source>
</evidence>
<evidence type="ECO:0000313" key="9">
    <source>
        <dbReference type="Proteomes" id="UP001497453"/>
    </source>
</evidence>
<dbReference type="InterPro" id="IPR006614">
    <property type="entry name" value="Peroxin/Ferlin"/>
</dbReference>
<reference evidence="9" key="1">
    <citation type="submission" date="2024-04" db="EMBL/GenBank/DDBJ databases">
        <authorList>
            <person name="Shaw F."/>
            <person name="Minotto A."/>
        </authorList>
    </citation>
    <scope>NUCLEOTIDE SEQUENCE [LARGE SCALE GENOMIC DNA]</scope>
</reference>
<feature type="domain" description="Peroxin/Ferlin" evidence="7">
    <location>
        <begin position="230"/>
        <end position="308"/>
    </location>
</feature>
<evidence type="ECO:0000313" key="8">
    <source>
        <dbReference type="EMBL" id="CAL1707968.1"/>
    </source>
</evidence>
<feature type="region of interest" description="Disordered" evidence="5">
    <location>
        <begin position="344"/>
        <end position="391"/>
    </location>
</feature>
<dbReference type="PANTHER" id="PTHR31679">
    <property type="entry name" value="PEROXISOMAL MEMBRANE PROTEIN PEX30-RELATED"/>
    <property type="match status" value="1"/>
</dbReference>
<evidence type="ECO:0000256" key="4">
    <source>
        <dbReference type="ARBA" id="ARBA00023136"/>
    </source>
</evidence>
<feature type="transmembrane region" description="Helical" evidence="6">
    <location>
        <begin position="133"/>
        <end position="150"/>
    </location>
</feature>
<protein>
    <recommendedName>
        <fullName evidence="7">Peroxin/Ferlin domain-containing protein</fullName>
    </recommendedName>
</protein>
<dbReference type="Pfam" id="PF06398">
    <property type="entry name" value="Pex24p"/>
    <property type="match status" value="1"/>
</dbReference>
<dbReference type="EMBL" id="OZ037947">
    <property type="protein sequence ID" value="CAL1707968.1"/>
    <property type="molecule type" value="Genomic_DNA"/>
</dbReference>
<feature type="compositionally biased region" description="Polar residues" evidence="5">
    <location>
        <begin position="448"/>
        <end position="462"/>
    </location>
</feature>
<keyword evidence="3 6" id="KW-1133">Transmembrane helix</keyword>
<feature type="compositionally biased region" description="Basic and acidic residues" evidence="5">
    <location>
        <begin position="360"/>
        <end position="381"/>
    </location>
</feature>
<evidence type="ECO:0000259" key="7">
    <source>
        <dbReference type="SMART" id="SM00693"/>
    </source>
</evidence>
<evidence type="ECO:0000256" key="6">
    <source>
        <dbReference type="SAM" id="Phobius"/>
    </source>
</evidence>
<keyword evidence="4 6" id="KW-0472">Membrane</keyword>
<name>A0ABP1DLQ0_9APHY</name>
<dbReference type="InterPro" id="IPR052646">
    <property type="entry name" value="Peroxisomal_PEX28-32"/>
</dbReference>
<dbReference type="SMART" id="SM00693">
    <property type="entry name" value="DysFN"/>
    <property type="match status" value="1"/>
</dbReference>
<evidence type="ECO:0000256" key="3">
    <source>
        <dbReference type="ARBA" id="ARBA00022989"/>
    </source>
</evidence>
<proteinExistence type="predicted"/>
<evidence type="ECO:0000256" key="1">
    <source>
        <dbReference type="ARBA" id="ARBA00004127"/>
    </source>
</evidence>
<dbReference type="Proteomes" id="UP001497453">
    <property type="component" value="Chromosome 4"/>
</dbReference>
<dbReference type="PANTHER" id="PTHR31679:SF2">
    <property type="entry name" value="PEROXISOMAL MEMBRANE PROTEIN PEX30-RELATED"/>
    <property type="match status" value="1"/>
</dbReference>
<feature type="region of interest" description="Disordered" evidence="5">
    <location>
        <begin position="437"/>
        <end position="496"/>
    </location>
</feature>
<comment type="subcellular location">
    <subcellularLocation>
        <location evidence="1">Endomembrane system</location>
        <topology evidence="1">Multi-pass membrane protein</topology>
    </subcellularLocation>
</comment>
<feature type="transmembrane region" description="Helical" evidence="6">
    <location>
        <begin position="54"/>
        <end position="83"/>
    </location>
</feature>
<sequence>MSKTAQDVSTPLAEFLNTIPSPLVTVLVGLGPYISRIRHGIEVVSWKASWEESWLALAFWWAVCLLGDIVLRYVLPIAMLLVLSIARWTAKPQTAQLPITEDNLQQTISDLTLIHALLPSLSSFRSSQSTPNLSVLLRVLGILYVPYLLLTYIIRLRILIAIAGTILLTWRARWATAIRRGFWRSAWMRWTLYRAWSLLSGQPLPPPVISPQTAKITRLSATTSAQTVNSIRFLFTVYENQRWWVGLDWTAALLPGERPSWCSGSQQPVAPPSVFSLPASTTVYMREGNKRIRRTARWKWEEDEWRVIVHKEGTTLARVERPIPTEDPTAPTGATRLMRVAGKMRQASLSGSGSEAPGSSEKEEGEGGGKTTEKSPSSKDDGSDDEVYTDADGWVYGDNKWENESSRGGMGKYTRYRRWTRIAVLSETVETVEDGEVGIRRDDGSPIKLNTHTKSPSQTENVASGALSPDISSPTDERSKLRQRLQAAVVKGTAHA</sequence>
<keyword evidence="2 6" id="KW-0812">Transmembrane</keyword>
<organism evidence="8 9">
    <name type="scientific">Somion occarium</name>
    <dbReference type="NCBI Taxonomy" id="3059160"/>
    <lineage>
        <taxon>Eukaryota</taxon>
        <taxon>Fungi</taxon>
        <taxon>Dikarya</taxon>
        <taxon>Basidiomycota</taxon>
        <taxon>Agaricomycotina</taxon>
        <taxon>Agaricomycetes</taxon>
        <taxon>Polyporales</taxon>
        <taxon>Cerrenaceae</taxon>
        <taxon>Somion</taxon>
    </lineage>
</organism>
<dbReference type="InterPro" id="IPR010482">
    <property type="entry name" value="TECPR1-like_DysF"/>
</dbReference>
<accession>A0ABP1DLQ0</accession>
<feature type="transmembrane region" description="Helical" evidence="6">
    <location>
        <begin position="12"/>
        <end position="34"/>
    </location>
</feature>
<evidence type="ECO:0000256" key="2">
    <source>
        <dbReference type="ARBA" id="ARBA00022692"/>
    </source>
</evidence>
<keyword evidence="9" id="KW-1185">Reference proteome</keyword>
<gene>
    <name evidence="8" type="ORF">GFSPODELE1_LOCUS6624</name>
</gene>